<dbReference type="RefSeq" id="WP_189036959.1">
    <property type="nucleotide sequence ID" value="NZ_BMMP01000006.1"/>
</dbReference>
<evidence type="ECO:0000313" key="2">
    <source>
        <dbReference type="EMBL" id="GGO48176.1"/>
    </source>
</evidence>
<evidence type="ECO:0000259" key="1">
    <source>
        <dbReference type="Pfam" id="PF04149"/>
    </source>
</evidence>
<feature type="domain" description="DUF397" evidence="1">
    <location>
        <begin position="5"/>
        <end position="57"/>
    </location>
</feature>
<gene>
    <name evidence="2" type="ORF">GCM10012287_22550</name>
</gene>
<organism evidence="2 3">
    <name type="scientific">Streptomyces daqingensis</name>
    <dbReference type="NCBI Taxonomy" id="1472640"/>
    <lineage>
        <taxon>Bacteria</taxon>
        <taxon>Bacillati</taxon>
        <taxon>Actinomycetota</taxon>
        <taxon>Actinomycetes</taxon>
        <taxon>Kitasatosporales</taxon>
        <taxon>Streptomycetaceae</taxon>
        <taxon>Streptomyces</taxon>
    </lineage>
</organism>
<comment type="caution">
    <text evidence="2">The sequence shown here is derived from an EMBL/GenBank/DDBJ whole genome shotgun (WGS) entry which is preliminary data.</text>
</comment>
<dbReference type="Proteomes" id="UP000631535">
    <property type="component" value="Unassembled WGS sequence"/>
</dbReference>
<evidence type="ECO:0000313" key="3">
    <source>
        <dbReference type="Proteomes" id="UP000631535"/>
    </source>
</evidence>
<keyword evidence="3" id="KW-1185">Reference proteome</keyword>
<dbReference type="Pfam" id="PF04149">
    <property type="entry name" value="DUF397"/>
    <property type="match status" value="1"/>
</dbReference>
<sequence>MTEPAWRKSTYSDASGGDCVEVAVAPGAVRVRDSKRETGPALALAPGAWDTFVSGLKRGSAGGPGRVAG</sequence>
<proteinExistence type="predicted"/>
<accession>A0ABQ2M8K6</accession>
<dbReference type="EMBL" id="BMMP01000006">
    <property type="protein sequence ID" value="GGO48176.1"/>
    <property type="molecule type" value="Genomic_DNA"/>
</dbReference>
<protein>
    <recommendedName>
        <fullName evidence="1">DUF397 domain-containing protein</fullName>
    </recommendedName>
</protein>
<reference evidence="3" key="1">
    <citation type="journal article" date="2019" name="Int. J. Syst. Evol. Microbiol.">
        <title>The Global Catalogue of Microorganisms (GCM) 10K type strain sequencing project: providing services to taxonomists for standard genome sequencing and annotation.</title>
        <authorList>
            <consortium name="The Broad Institute Genomics Platform"/>
            <consortium name="The Broad Institute Genome Sequencing Center for Infectious Disease"/>
            <person name="Wu L."/>
            <person name="Ma J."/>
        </authorList>
    </citation>
    <scope>NUCLEOTIDE SEQUENCE [LARGE SCALE GENOMIC DNA]</scope>
    <source>
        <strain evidence="3">CGMCC 4.7178</strain>
    </source>
</reference>
<name>A0ABQ2M8K6_9ACTN</name>
<dbReference type="InterPro" id="IPR007278">
    <property type="entry name" value="DUF397"/>
</dbReference>